<feature type="region of interest" description="Disordered" evidence="1">
    <location>
        <begin position="42"/>
        <end position="70"/>
    </location>
</feature>
<gene>
    <name evidence="2" type="ORF">UFOVP307_29</name>
</gene>
<feature type="compositionally biased region" description="Basic and acidic residues" evidence="1">
    <location>
        <begin position="60"/>
        <end position="70"/>
    </location>
</feature>
<dbReference type="EMBL" id="LR796323">
    <property type="protein sequence ID" value="CAB4136740.1"/>
    <property type="molecule type" value="Genomic_DNA"/>
</dbReference>
<reference evidence="2" key="1">
    <citation type="submission" date="2020-04" db="EMBL/GenBank/DDBJ databases">
        <authorList>
            <person name="Chiriac C."/>
            <person name="Salcher M."/>
            <person name="Ghai R."/>
            <person name="Kavagutti S V."/>
        </authorList>
    </citation>
    <scope>NUCLEOTIDE SEQUENCE</scope>
</reference>
<organism evidence="2">
    <name type="scientific">uncultured Caudovirales phage</name>
    <dbReference type="NCBI Taxonomy" id="2100421"/>
    <lineage>
        <taxon>Viruses</taxon>
        <taxon>Duplodnaviria</taxon>
        <taxon>Heunggongvirae</taxon>
        <taxon>Uroviricota</taxon>
        <taxon>Caudoviricetes</taxon>
        <taxon>Peduoviridae</taxon>
        <taxon>Maltschvirus</taxon>
        <taxon>Maltschvirus maltsch</taxon>
    </lineage>
</organism>
<name>A0A6J5LUV0_9CAUD</name>
<proteinExistence type="predicted"/>
<evidence type="ECO:0000256" key="1">
    <source>
        <dbReference type="SAM" id="MobiDB-lite"/>
    </source>
</evidence>
<accession>A0A6J5LUV0</accession>
<evidence type="ECO:0000313" key="2">
    <source>
        <dbReference type="EMBL" id="CAB4136740.1"/>
    </source>
</evidence>
<protein>
    <submittedName>
        <fullName evidence="2">Uncharacterized protein</fullName>
    </submittedName>
</protein>
<sequence length="70" mass="8277">MLEKPPHSKISYPSIPTRMGKNGFVEFKWESGSDVQELWRKHGWTPPSENMTPPPPQPLEKYKEPFRRVR</sequence>